<feature type="transmembrane region" description="Helical" evidence="1">
    <location>
        <begin position="39"/>
        <end position="62"/>
    </location>
</feature>
<gene>
    <name evidence="2" type="ORF">NLJ89_g1631</name>
</gene>
<sequence length="152" mass="16919">MSTVKVTVAAFILLNILYLSLSLYQFVQSIKALKRIRFGSMFAILVGDGVLYFIGCVALNAVDMLFTGNIPSLFPYVDVLQFWLCGEDHVIFLADLFNNSSQGCHLILHLRSANNSLTSLTTFMDCADMDVRYFEPSTDDEGVDLGEIKSRA</sequence>
<dbReference type="AlphaFoldDB" id="A0A9W8MZM3"/>
<name>A0A9W8MZM3_9AGAR</name>
<keyword evidence="1" id="KW-0812">Transmembrane</keyword>
<comment type="caution">
    <text evidence="2">The sequence shown here is derived from an EMBL/GenBank/DDBJ whole genome shotgun (WGS) entry which is preliminary data.</text>
</comment>
<keyword evidence="3" id="KW-1185">Reference proteome</keyword>
<reference evidence="2" key="1">
    <citation type="submission" date="2022-07" db="EMBL/GenBank/DDBJ databases">
        <title>Genome Sequence of Agrocybe chaxingu.</title>
        <authorList>
            <person name="Buettner E."/>
        </authorList>
    </citation>
    <scope>NUCLEOTIDE SEQUENCE</scope>
    <source>
        <strain evidence="2">MP-N11</strain>
    </source>
</reference>
<organism evidence="2 3">
    <name type="scientific">Agrocybe chaxingu</name>
    <dbReference type="NCBI Taxonomy" id="84603"/>
    <lineage>
        <taxon>Eukaryota</taxon>
        <taxon>Fungi</taxon>
        <taxon>Dikarya</taxon>
        <taxon>Basidiomycota</taxon>
        <taxon>Agaricomycotina</taxon>
        <taxon>Agaricomycetes</taxon>
        <taxon>Agaricomycetidae</taxon>
        <taxon>Agaricales</taxon>
        <taxon>Agaricineae</taxon>
        <taxon>Strophariaceae</taxon>
        <taxon>Agrocybe</taxon>
    </lineage>
</organism>
<evidence type="ECO:0000313" key="3">
    <source>
        <dbReference type="Proteomes" id="UP001148786"/>
    </source>
</evidence>
<accession>A0A9W8MZM3</accession>
<evidence type="ECO:0000313" key="2">
    <source>
        <dbReference type="EMBL" id="KAJ3515630.1"/>
    </source>
</evidence>
<proteinExistence type="predicted"/>
<keyword evidence="1" id="KW-1133">Transmembrane helix</keyword>
<dbReference type="Proteomes" id="UP001148786">
    <property type="component" value="Unassembled WGS sequence"/>
</dbReference>
<feature type="transmembrane region" description="Helical" evidence="1">
    <location>
        <begin position="6"/>
        <end position="27"/>
    </location>
</feature>
<protein>
    <submittedName>
        <fullName evidence="2">Uncharacterized protein</fullName>
    </submittedName>
</protein>
<evidence type="ECO:0000256" key="1">
    <source>
        <dbReference type="SAM" id="Phobius"/>
    </source>
</evidence>
<keyword evidence="1" id="KW-0472">Membrane</keyword>
<dbReference type="EMBL" id="JANKHO010000087">
    <property type="protein sequence ID" value="KAJ3515630.1"/>
    <property type="molecule type" value="Genomic_DNA"/>
</dbReference>